<sequence>MNHISEFLRWVFTAIGAIVAILEPTLPYLIICTLMIFADCFTAWQLSKRARKAHPERVSDDGKKFKSQHFGKVIMTVLKAWALIIMAFLMQKHITDGLPIDLTKVAAGAICFWQLWSILENESSCNGAKWAKLLQRIVVDKTERHFDIDLSEIKSKTE</sequence>
<geneLocation type="plasmid" evidence="2">
    <name>pTAA-3-2</name>
</geneLocation>
<dbReference type="EMBL" id="SJSA01000004">
    <property type="protein sequence ID" value="TGG34941.1"/>
    <property type="molecule type" value="Genomic_DNA"/>
</dbReference>
<name>A0A4Z0V3X0_9BACT</name>
<dbReference type="Proteomes" id="UP000297635">
    <property type="component" value="Unassembled WGS sequence"/>
</dbReference>
<organism evidence="2 4">
    <name type="scientific">Duncaniella freteri</name>
    <dbReference type="NCBI Taxonomy" id="2530391"/>
    <lineage>
        <taxon>Bacteria</taxon>
        <taxon>Pseudomonadati</taxon>
        <taxon>Bacteroidota</taxon>
        <taxon>Bacteroidia</taxon>
        <taxon>Bacteroidales</taxon>
        <taxon>Muribaculaceae</taxon>
        <taxon>Duncaniella</taxon>
    </lineage>
</organism>
<feature type="transmembrane region" description="Helical" evidence="1">
    <location>
        <begin position="73"/>
        <end position="90"/>
    </location>
</feature>
<keyword evidence="1" id="KW-0472">Membrane</keyword>
<evidence type="ECO:0000256" key="1">
    <source>
        <dbReference type="SAM" id="Phobius"/>
    </source>
</evidence>
<keyword evidence="1" id="KW-0812">Transmembrane</keyword>
<accession>A0A4Z0V3X0</accession>
<evidence type="ECO:0000313" key="2">
    <source>
        <dbReference type="EMBL" id="TGG34941.1"/>
    </source>
</evidence>
<keyword evidence="2" id="KW-0614">Plasmid</keyword>
<dbReference type="RefSeq" id="WP_135472332.1">
    <property type="nucleotide sequence ID" value="NZ_SJSA01000002.1"/>
</dbReference>
<gene>
    <name evidence="3" type="ORF">EZ315_12300</name>
    <name evidence="2" type="ORF">EZ315_15900</name>
</gene>
<keyword evidence="1" id="KW-1133">Transmembrane helix</keyword>
<feature type="transmembrane region" description="Helical" evidence="1">
    <location>
        <begin position="7"/>
        <end position="22"/>
    </location>
</feature>
<evidence type="ECO:0008006" key="5">
    <source>
        <dbReference type="Google" id="ProtNLM"/>
    </source>
</evidence>
<reference evidence="2 4" key="1">
    <citation type="submission" date="2019-02" db="EMBL/GenBank/DDBJ databases">
        <title>Isolation and identification of novel species under the genus Muribaculum.</title>
        <authorList>
            <person name="Miyake S."/>
            <person name="Ding Y."/>
            <person name="Low A."/>
            <person name="Soh M."/>
            <person name="Seedorf H."/>
        </authorList>
    </citation>
    <scope>NUCLEOTIDE SEQUENCE [LARGE SCALE GENOMIC DNA]</scope>
    <source>
        <strain evidence="2 4">TLL-A3</strain>
        <plasmid evidence="2">pTAA-3-2</plasmid>
    </source>
</reference>
<keyword evidence="4" id="KW-1185">Reference proteome</keyword>
<evidence type="ECO:0000313" key="3">
    <source>
        <dbReference type="EMBL" id="TGG36614.1"/>
    </source>
</evidence>
<dbReference type="EMBL" id="SJSA01000002">
    <property type="protein sequence ID" value="TGG36614.1"/>
    <property type="molecule type" value="Genomic_DNA"/>
</dbReference>
<dbReference type="AlphaFoldDB" id="A0A4Z0V3X0"/>
<evidence type="ECO:0000313" key="4">
    <source>
        <dbReference type="Proteomes" id="UP000297635"/>
    </source>
</evidence>
<proteinExistence type="predicted"/>
<comment type="caution">
    <text evidence="2">The sequence shown here is derived from an EMBL/GenBank/DDBJ whole genome shotgun (WGS) entry which is preliminary data.</text>
</comment>
<dbReference type="GeneID" id="82151265"/>
<protein>
    <recommendedName>
        <fullName evidence="5">Holin</fullName>
    </recommendedName>
</protein>